<dbReference type="Pfam" id="PF02578">
    <property type="entry name" value="Cu-oxidase_4"/>
    <property type="match status" value="1"/>
</dbReference>
<dbReference type="AlphaFoldDB" id="A0A410H3M4"/>
<dbReference type="InterPro" id="IPR011324">
    <property type="entry name" value="Cytotoxic_necrot_fac-like_cat"/>
</dbReference>
<evidence type="ECO:0000256" key="9">
    <source>
        <dbReference type="ARBA" id="ARBA00049893"/>
    </source>
</evidence>
<keyword evidence="6" id="KW-0862">Zinc</keyword>
<evidence type="ECO:0000313" key="12">
    <source>
        <dbReference type="Proteomes" id="UP000285478"/>
    </source>
</evidence>
<evidence type="ECO:0000256" key="8">
    <source>
        <dbReference type="ARBA" id="ARBA00048968"/>
    </source>
</evidence>
<dbReference type="Proteomes" id="UP000285478">
    <property type="component" value="Chromosome"/>
</dbReference>
<keyword evidence="5" id="KW-0378">Hydrolase</keyword>
<evidence type="ECO:0000256" key="7">
    <source>
        <dbReference type="ARBA" id="ARBA00047989"/>
    </source>
</evidence>
<keyword evidence="3" id="KW-0808">Transferase</keyword>
<dbReference type="Gene3D" id="3.60.140.10">
    <property type="entry name" value="CNF1/YfiH-like putative cysteine hydrolases"/>
    <property type="match status" value="1"/>
</dbReference>
<comment type="catalytic activity">
    <reaction evidence="9">
        <text>S-methyl-5'-thioadenosine + phosphate = 5-(methylsulfanyl)-alpha-D-ribose 1-phosphate + adenine</text>
        <dbReference type="Rhea" id="RHEA:11852"/>
        <dbReference type="ChEBI" id="CHEBI:16708"/>
        <dbReference type="ChEBI" id="CHEBI:17509"/>
        <dbReference type="ChEBI" id="CHEBI:43474"/>
        <dbReference type="ChEBI" id="CHEBI:58533"/>
        <dbReference type="EC" id="2.4.2.28"/>
    </reaction>
    <physiologicalReaction direction="left-to-right" evidence="9">
        <dbReference type="Rhea" id="RHEA:11853"/>
    </physiologicalReaction>
</comment>
<gene>
    <name evidence="11" type="primary">pgeF</name>
    <name evidence="11" type="ORF">EPV75_07425</name>
</gene>
<dbReference type="SUPFAM" id="SSF64438">
    <property type="entry name" value="CNF1/YfiH-like putative cysteine hydrolases"/>
    <property type="match status" value="1"/>
</dbReference>
<dbReference type="InterPro" id="IPR038371">
    <property type="entry name" value="Cu_polyphenol_OxRdtase_sf"/>
</dbReference>
<dbReference type="GO" id="GO:0005507">
    <property type="term" value="F:copper ion binding"/>
    <property type="evidence" value="ECO:0007669"/>
    <property type="project" value="TreeGrafter"/>
</dbReference>
<keyword evidence="4" id="KW-0479">Metal-binding</keyword>
<comment type="catalytic activity">
    <reaction evidence="1">
        <text>inosine + phosphate = alpha-D-ribose 1-phosphate + hypoxanthine</text>
        <dbReference type="Rhea" id="RHEA:27646"/>
        <dbReference type="ChEBI" id="CHEBI:17368"/>
        <dbReference type="ChEBI" id="CHEBI:17596"/>
        <dbReference type="ChEBI" id="CHEBI:43474"/>
        <dbReference type="ChEBI" id="CHEBI:57720"/>
        <dbReference type="EC" id="2.4.2.1"/>
    </reaction>
    <physiologicalReaction direction="left-to-right" evidence="1">
        <dbReference type="Rhea" id="RHEA:27647"/>
    </physiologicalReaction>
</comment>
<organism evidence="11 12">
    <name type="scientific">Hydrogenovibrio thermophilus</name>
    <dbReference type="NCBI Taxonomy" id="265883"/>
    <lineage>
        <taxon>Bacteria</taxon>
        <taxon>Pseudomonadati</taxon>
        <taxon>Pseudomonadota</taxon>
        <taxon>Gammaproteobacteria</taxon>
        <taxon>Thiotrichales</taxon>
        <taxon>Piscirickettsiaceae</taxon>
        <taxon>Hydrogenovibrio</taxon>
    </lineage>
</organism>
<dbReference type="KEGG" id="htr:EPV75_07425"/>
<proteinExistence type="inferred from homology"/>
<dbReference type="RefSeq" id="WP_128384965.1">
    <property type="nucleotide sequence ID" value="NZ_CP035033.1"/>
</dbReference>
<dbReference type="GO" id="GO:0016787">
    <property type="term" value="F:hydrolase activity"/>
    <property type="evidence" value="ECO:0007669"/>
    <property type="project" value="UniProtKB-KW"/>
</dbReference>
<dbReference type="PANTHER" id="PTHR30616:SF2">
    <property type="entry name" value="PURINE NUCLEOSIDE PHOSPHORYLASE LACC1"/>
    <property type="match status" value="1"/>
</dbReference>
<evidence type="ECO:0000256" key="5">
    <source>
        <dbReference type="ARBA" id="ARBA00022801"/>
    </source>
</evidence>
<evidence type="ECO:0000256" key="10">
    <source>
        <dbReference type="RuleBase" id="RU361274"/>
    </source>
</evidence>
<evidence type="ECO:0000256" key="6">
    <source>
        <dbReference type="ARBA" id="ARBA00022833"/>
    </source>
</evidence>
<keyword evidence="12" id="KW-1185">Reference proteome</keyword>
<reference evidence="11 12" key="1">
    <citation type="journal article" date="2018" name="Environ. Microbiol.">
        <title>Genomes of ubiquitous marine and hypersaline Hydrogenovibrio, Thiomicrorhabdus and Thiomicrospira spp. encode a diversity of mechanisms to sustain chemolithoautotrophy in heterogeneous environments.</title>
        <authorList>
            <person name="Scott K.M."/>
            <person name="Williams J."/>
            <person name="Porter C.M.B."/>
            <person name="Russel S."/>
            <person name="Harmer T.L."/>
            <person name="Paul J.H."/>
            <person name="Antonen K.M."/>
            <person name="Bridges M.K."/>
            <person name="Camper G.J."/>
            <person name="Campla C.K."/>
            <person name="Casella L.G."/>
            <person name="Chase E."/>
            <person name="Conrad J.W."/>
            <person name="Cruz M.C."/>
            <person name="Dunlap D.S."/>
            <person name="Duran L."/>
            <person name="Fahsbender E.M."/>
            <person name="Goldsmith D.B."/>
            <person name="Keeley R.F."/>
            <person name="Kondoff M.R."/>
            <person name="Kussy B.I."/>
            <person name="Lane M.K."/>
            <person name="Lawler S."/>
            <person name="Leigh B.A."/>
            <person name="Lewis C."/>
            <person name="Lostal L.M."/>
            <person name="Marking D."/>
            <person name="Mancera P.A."/>
            <person name="McClenthan E.C."/>
            <person name="McIntyre E.A."/>
            <person name="Mine J.A."/>
            <person name="Modi S."/>
            <person name="Moore B.D."/>
            <person name="Morgan W.A."/>
            <person name="Nelson K.M."/>
            <person name="Nguyen K.N."/>
            <person name="Ogburn N."/>
            <person name="Parrino D.G."/>
            <person name="Pedapudi A.D."/>
            <person name="Pelham R.P."/>
            <person name="Preece A.M."/>
            <person name="Rampersad E.A."/>
            <person name="Richardson J.C."/>
            <person name="Rodgers C.M."/>
            <person name="Schaffer B.L."/>
            <person name="Sheridan N.E."/>
            <person name="Solone M.R."/>
            <person name="Staley Z.R."/>
            <person name="Tabuchi M."/>
            <person name="Waide R.J."/>
            <person name="Wanjugi P.W."/>
            <person name="Young S."/>
            <person name="Clum A."/>
            <person name="Daum C."/>
            <person name="Huntemann M."/>
            <person name="Ivanova N."/>
            <person name="Kyrpides N."/>
            <person name="Mikhailova N."/>
            <person name="Palaniappan K."/>
            <person name="Pillay M."/>
            <person name="Reddy T.B.K."/>
            <person name="Shapiro N."/>
            <person name="Stamatis D."/>
            <person name="Varghese N."/>
            <person name="Woyke T."/>
            <person name="Boden R."/>
            <person name="Freyermuth S.K."/>
            <person name="Kerfeld C.A."/>
        </authorList>
    </citation>
    <scope>NUCLEOTIDE SEQUENCE [LARGE SCALE GENOMIC DNA]</scope>
    <source>
        <strain evidence="11 12">JR-2</strain>
    </source>
</reference>
<sequence length="254" mass="27782">MQIFLKNNLQFVRPQWPAPEKVRAFVTTRMGGGSQPPYDAFNLAGHVGDNPNQVAANRQALGTALNLPNEPLWLAQEHTVDAIHWQGQTYPRPPVADASWTNQSGQVCCVMTADCLPVLVTNRSGSVAAAVHAGWRGLLNGVVANAIQQLPDDPKNLLAWIGPAISSAYFEVGADVYDGFVEQNVDHAPYFIAAASHGKWYADLPGLAEFELRRLGVAEVTQSGLCSYQDEDLFYSYRRDGQTGRMATMIWLAP</sequence>
<comment type="catalytic activity">
    <reaction evidence="7">
        <text>adenosine + H2O + H(+) = inosine + NH4(+)</text>
        <dbReference type="Rhea" id="RHEA:24408"/>
        <dbReference type="ChEBI" id="CHEBI:15377"/>
        <dbReference type="ChEBI" id="CHEBI:15378"/>
        <dbReference type="ChEBI" id="CHEBI:16335"/>
        <dbReference type="ChEBI" id="CHEBI:17596"/>
        <dbReference type="ChEBI" id="CHEBI:28938"/>
        <dbReference type="EC" id="3.5.4.4"/>
    </reaction>
    <physiologicalReaction direction="left-to-right" evidence="7">
        <dbReference type="Rhea" id="RHEA:24409"/>
    </physiologicalReaction>
</comment>
<protein>
    <recommendedName>
        <fullName evidence="10">Purine nucleoside phosphorylase</fullName>
    </recommendedName>
</protein>
<dbReference type="PANTHER" id="PTHR30616">
    <property type="entry name" value="UNCHARACTERIZED PROTEIN YFIH"/>
    <property type="match status" value="1"/>
</dbReference>
<dbReference type="CDD" id="cd16833">
    <property type="entry name" value="YfiH"/>
    <property type="match status" value="1"/>
</dbReference>
<dbReference type="InterPro" id="IPR003730">
    <property type="entry name" value="Cu_polyphenol_OxRdtase"/>
</dbReference>
<comment type="similarity">
    <text evidence="2 10">Belongs to the purine nucleoside phosphorylase YfiH/LACC1 family.</text>
</comment>
<evidence type="ECO:0000313" key="11">
    <source>
        <dbReference type="EMBL" id="QAB15506.1"/>
    </source>
</evidence>
<comment type="catalytic activity">
    <reaction evidence="8">
        <text>adenosine + phosphate = alpha-D-ribose 1-phosphate + adenine</text>
        <dbReference type="Rhea" id="RHEA:27642"/>
        <dbReference type="ChEBI" id="CHEBI:16335"/>
        <dbReference type="ChEBI" id="CHEBI:16708"/>
        <dbReference type="ChEBI" id="CHEBI:43474"/>
        <dbReference type="ChEBI" id="CHEBI:57720"/>
        <dbReference type="EC" id="2.4.2.1"/>
    </reaction>
    <physiologicalReaction direction="left-to-right" evidence="8">
        <dbReference type="Rhea" id="RHEA:27643"/>
    </physiologicalReaction>
</comment>
<dbReference type="EMBL" id="CP035033">
    <property type="protein sequence ID" value="QAB15506.1"/>
    <property type="molecule type" value="Genomic_DNA"/>
</dbReference>
<dbReference type="GO" id="GO:0017061">
    <property type="term" value="F:S-methyl-5-thioadenosine phosphorylase activity"/>
    <property type="evidence" value="ECO:0007669"/>
    <property type="project" value="UniProtKB-EC"/>
</dbReference>
<accession>A0A410H3M4</accession>
<evidence type="ECO:0000256" key="3">
    <source>
        <dbReference type="ARBA" id="ARBA00022679"/>
    </source>
</evidence>
<dbReference type="NCBIfam" id="TIGR00726">
    <property type="entry name" value="peptidoglycan editing factor PgeF"/>
    <property type="match status" value="1"/>
</dbReference>
<evidence type="ECO:0000256" key="2">
    <source>
        <dbReference type="ARBA" id="ARBA00007353"/>
    </source>
</evidence>
<name>A0A410H3M4_9GAMM</name>
<evidence type="ECO:0000256" key="1">
    <source>
        <dbReference type="ARBA" id="ARBA00000553"/>
    </source>
</evidence>
<evidence type="ECO:0000256" key="4">
    <source>
        <dbReference type="ARBA" id="ARBA00022723"/>
    </source>
</evidence>